<feature type="region of interest" description="Disordered" evidence="3">
    <location>
        <begin position="1"/>
        <end position="24"/>
    </location>
</feature>
<reference evidence="4 5" key="1">
    <citation type="submission" date="2019-08" db="EMBL/GenBank/DDBJ databases">
        <authorList>
            <person name="Peeters C."/>
        </authorList>
    </citation>
    <scope>NUCLEOTIDE SEQUENCE [LARGE SCALE GENOMIC DNA]</scope>
    <source>
        <strain evidence="4 5">LMG 31110</strain>
    </source>
</reference>
<evidence type="ECO:0000256" key="1">
    <source>
        <dbReference type="ARBA" id="ARBA00008769"/>
    </source>
</evidence>
<dbReference type="EMBL" id="CABPSJ010000002">
    <property type="protein sequence ID" value="VVD85229.1"/>
    <property type="molecule type" value="Genomic_DNA"/>
</dbReference>
<gene>
    <name evidence="4" type="ORF">PCO31110_01320</name>
</gene>
<evidence type="ECO:0000256" key="2">
    <source>
        <dbReference type="RuleBase" id="RU363072"/>
    </source>
</evidence>
<dbReference type="GO" id="GO:0008643">
    <property type="term" value="P:carbohydrate transport"/>
    <property type="evidence" value="ECO:0007669"/>
    <property type="project" value="InterPro"/>
</dbReference>
<dbReference type="RefSeq" id="WP_150689962.1">
    <property type="nucleotide sequence ID" value="NZ_CABPSJ010000002.1"/>
</dbReference>
<proteinExistence type="inferred from homology"/>
<protein>
    <submittedName>
        <fullName evidence="4">Carbohydrate porin</fullName>
    </submittedName>
</protein>
<name>A0A5E4TGF4_9BURK</name>
<dbReference type="PANTHER" id="PTHR37944">
    <property type="entry name" value="PORIN B"/>
    <property type="match status" value="1"/>
</dbReference>
<evidence type="ECO:0000256" key="3">
    <source>
        <dbReference type="SAM" id="MobiDB-lite"/>
    </source>
</evidence>
<organism evidence="4 5">
    <name type="scientific">Pandoraea communis</name>
    <dbReference type="NCBI Taxonomy" id="2508297"/>
    <lineage>
        <taxon>Bacteria</taxon>
        <taxon>Pseudomonadati</taxon>
        <taxon>Pseudomonadota</taxon>
        <taxon>Betaproteobacteria</taxon>
        <taxon>Burkholderiales</taxon>
        <taxon>Burkholderiaceae</taxon>
        <taxon>Pandoraea</taxon>
    </lineage>
</organism>
<accession>A0A5E4TGF4</accession>
<evidence type="ECO:0000313" key="4">
    <source>
        <dbReference type="EMBL" id="VVD85229.1"/>
    </source>
</evidence>
<dbReference type="Proteomes" id="UP000337189">
    <property type="component" value="Unassembled WGS sequence"/>
</dbReference>
<dbReference type="PANTHER" id="PTHR37944:SF1">
    <property type="entry name" value="PORIN B"/>
    <property type="match status" value="1"/>
</dbReference>
<dbReference type="OrthoDB" id="8410954at2"/>
<dbReference type="GO" id="GO:0016020">
    <property type="term" value="C:membrane"/>
    <property type="evidence" value="ECO:0007669"/>
    <property type="project" value="InterPro"/>
</dbReference>
<dbReference type="AlphaFoldDB" id="A0A5E4TGF4"/>
<dbReference type="Gene3D" id="2.40.160.180">
    <property type="entry name" value="Carbohydrate-selective porin OprB"/>
    <property type="match status" value="1"/>
</dbReference>
<dbReference type="InterPro" id="IPR052932">
    <property type="entry name" value="OprB_Porin"/>
</dbReference>
<sequence length="499" mass="54238">MFSDIDSNARLPVRPAGAPSTGRATQLRVRRLPVRPLLLVNLAALLCATPQLHAADQQTAQGGSDPVVDAVNRTQIANDAALSRAPAEQAARWANLMPRGFNLSLPPPSETILPEAGGLRDKLADYGIGWFGMNVTSAANNLLSGSAKSLHGQRQYNGQTFTYVDNLYMGVTYDLAQHGIPDGQIYLAGMFTRTNWAPMGPNKFGLSEASYYQTLFNKRLEVKLGYLISTWEFINTNVGGSLSTSVFGASGSIPIQGGYSNNATPTPGIVLKYNINKNWYAKATAERAVNPDGLTKEIHENPTSFKFTTVNSGALYIGELGYQRNPSEGVAQEWIRGGAAYNTSSYNSFENLGTRVGHNSWYYLLADRQLWQKSPAGSPGRGLYIGASVMYAPPYANAVSQYYELRLYAKGIFDSRPYDMISLVATDTVWGRDAMNYYASKGSLVHRDSMAITLSYSARVTRGVYAGIGLGYVNHPTSIVYQTGTGSALNLLGNLNIFF</sequence>
<comment type="similarity">
    <text evidence="1 2">Belongs to the OprB family.</text>
</comment>
<dbReference type="Pfam" id="PF04966">
    <property type="entry name" value="OprB"/>
    <property type="match status" value="1"/>
</dbReference>
<evidence type="ECO:0000313" key="5">
    <source>
        <dbReference type="Proteomes" id="UP000337189"/>
    </source>
</evidence>
<dbReference type="InterPro" id="IPR007049">
    <property type="entry name" value="Carb-sel_porin_OprB"/>
</dbReference>
<dbReference type="GO" id="GO:0015288">
    <property type="term" value="F:porin activity"/>
    <property type="evidence" value="ECO:0007669"/>
    <property type="project" value="InterPro"/>
</dbReference>
<dbReference type="InterPro" id="IPR038673">
    <property type="entry name" value="OprB_sf"/>
</dbReference>